<dbReference type="OrthoDB" id="6260815at2"/>
<evidence type="ECO:0000313" key="2">
    <source>
        <dbReference type="Proteomes" id="UP000175691"/>
    </source>
</evidence>
<gene>
    <name evidence="1" type="ORF">BFC18_02400</name>
</gene>
<dbReference type="RefSeq" id="WP_070123349.1">
    <property type="nucleotide sequence ID" value="NZ_MDHN01000004.1"/>
</dbReference>
<comment type="caution">
    <text evidence="1">The sequence shown here is derived from an EMBL/GenBank/DDBJ whole genome shotgun (WGS) entry which is preliminary data.</text>
</comment>
<keyword evidence="2" id="KW-1185">Reference proteome</keyword>
<reference evidence="1 2" key="1">
    <citation type="submission" date="2016-08" db="EMBL/GenBank/DDBJ databases">
        <authorList>
            <person name="Seilhamer J.J."/>
        </authorList>
    </citation>
    <scope>NUCLEOTIDE SEQUENCE [LARGE SCALE GENOMIC DNA]</scope>
    <source>
        <strain evidence="1 2">KCTC 42603</strain>
    </source>
</reference>
<accession>A0A1E7ZG06</accession>
<dbReference type="STRING" id="1656094.BFC18_02400"/>
<organism evidence="1 2">
    <name type="scientific">Alteromonas confluentis</name>
    <dbReference type="NCBI Taxonomy" id="1656094"/>
    <lineage>
        <taxon>Bacteria</taxon>
        <taxon>Pseudomonadati</taxon>
        <taxon>Pseudomonadota</taxon>
        <taxon>Gammaproteobacteria</taxon>
        <taxon>Alteromonadales</taxon>
        <taxon>Alteromonadaceae</taxon>
        <taxon>Alteromonas/Salinimonas group</taxon>
        <taxon>Alteromonas</taxon>
    </lineage>
</organism>
<sequence length="563" mass="63547">MKKTGIVLCVIAALGTCFWVWINTPSEDHETTQSHTMQASRTVSGLNKSTSTILPTITEPDKPFIVNSTTCEAFEINANTIMREHFRSYSPEDYLQEGFSVDDVTVLLDSRHTNQAIMWRDQTRLQESELDTINQYIHEFIKEHFPELLTSFDVMGGKASLNTERRAAPDWLRKAVKQGEQFEVPIWDEMLPDDVAWLIKQNDVADKAIKQAVMLLDDINATISVDGSIRNEVNILDAALREGRSDLGFWLLSMNAEPLQDDYTGGALDNGLYGLEKLYGAYRGHESEDALSKLQMQVRLIDELASLGQFAHAGIEIRFDGEEGYASYRGVRNPYFISIDEINGISELTGLNVIGLPAANRMASPRGEELLALDRERLDSRLNEVNDGQFNSRMTSCVQFARNLENSWSPEHFSGIRNSSLSDFELFALAPELVACRRKERHTWHVLHHPYAEKEGGRAFSRILDDDPGKAQEMLFGEPAAIDYTFYAVLEYKADALSGLLNVGLVPEQLDYSARFNASFSLLAEQGFDLYQLDKYGRSLLYVAAAAWLPEQMTYLSEREVPY</sequence>
<protein>
    <submittedName>
        <fullName evidence="1">Uncharacterized protein</fullName>
    </submittedName>
</protein>
<name>A0A1E7ZG06_9ALTE</name>
<evidence type="ECO:0000313" key="1">
    <source>
        <dbReference type="EMBL" id="OFC72436.1"/>
    </source>
</evidence>
<dbReference type="EMBL" id="MDHN01000004">
    <property type="protein sequence ID" value="OFC72436.1"/>
    <property type="molecule type" value="Genomic_DNA"/>
</dbReference>
<proteinExistence type="predicted"/>
<dbReference type="Proteomes" id="UP000175691">
    <property type="component" value="Unassembled WGS sequence"/>
</dbReference>
<dbReference type="AlphaFoldDB" id="A0A1E7ZG06"/>